<name>A0A2P2N396_RHIMU</name>
<sequence>MDGCASGEINYVVTIIELIEIRNRLEIKSKNLMESRVIMLEFEELLVGTTELREFGSSAKASNPGNQNGL</sequence>
<reference evidence="1" key="1">
    <citation type="submission" date="2018-02" db="EMBL/GenBank/DDBJ databases">
        <title>Rhizophora mucronata_Transcriptome.</title>
        <authorList>
            <person name="Meera S.P."/>
            <person name="Sreeshan A."/>
            <person name="Augustine A."/>
        </authorList>
    </citation>
    <scope>NUCLEOTIDE SEQUENCE</scope>
    <source>
        <tissue evidence="1">Leaf</tissue>
    </source>
</reference>
<protein>
    <submittedName>
        <fullName evidence="1">Uncharacterized protein</fullName>
    </submittedName>
</protein>
<dbReference type="EMBL" id="GGEC01056455">
    <property type="protein sequence ID" value="MBX36939.1"/>
    <property type="molecule type" value="Transcribed_RNA"/>
</dbReference>
<dbReference type="AlphaFoldDB" id="A0A2P2N396"/>
<evidence type="ECO:0000313" key="1">
    <source>
        <dbReference type="EMBL" id="MBX36939.1"/>
    </source>
</evidence>
<accession>A0A2P2N396</accession>
<organism evidence="1">
    <name type="scientific">Rhizophora mucronata</name>
    <name type="common">Asiatic mangrove</name>
    <dbReference type="NCBI Taxonomy" id="61149"/>
    <lineage>
        <taxon>Eukaryota</taxon>
        <taxon>Viridiplantae</taxon>
        <taxon>Streptophyta</taxon>
        <taxon>Embryophyta</taxon>
        <taxon>Tracheophyta</taxon>
        <taxon>Spermatophyta</taxon>
        <taxon>Magnoliopsida</taxon>
        <taxon>eudicotyledons</taxon>
        <taxon>Gunneridae</taxon>
        <taxon>Pentapetalae</taxon>
        <taxon>rosids</taxon>
        <taxon>fabids</taxon>
        <taxon>Malpighiales</taxon>
        <taxon>Rhizophoraceae</taxon>
        <taxon>Rhizophora</taxon>
    </lineage>
</organism>
<proteinExistence type="predicted"/>